<dbReference type="Pfam" id="PF00505">
    <property type="entry name" value="HMG_box"/>
    <property type="match status" value="1"/>
</dbReference>
<evidence type="ECO:0000259" key="8">
    <source>
        <dbReference type="PROSITE" id="PS50118"/>
    </source>
</evidence>
<feature type="domain" description="HMG box" evidence="8">
    <location>
        <begin position="197"/>
        <end position="265"/>
    </location>
</feature>
<dbReference type="EMBL" id="CAJPEV010000509">
    <property type="protein sequence ID" value="CAG0885970.1"/>
    <property type="molecule type" value="Genomic_DNA"/>
</dbReference>
<evidence type="ECO:0000256" key="5">
    <source>
        <dbReference type="ARBA" id="ARBA00023242"/>
    </source>
</evidence>
<evidence type="ECO:0000256" key="1">
    <source>
        <dbReference type="ARBA" id="ARBA00004123"/>
    </source>
</evidence>
<keyword evidence="10" id="KW-1185">Reference proteome</keyword>
<evidence type="ECO:0000256" key="4">
    <source>
        <dbReference type="ARBA" id="ARBA00023163"/>
    </source>
</evidence>
<feature type="compositionally biased region" description="Basic residues" evidence="7">
    <location>
        <begin position="255"/>
        <end position="272"/>
    </location>
</feature>
<evidence type="ECO:0000256" key="2">
    <source>
        <dbReference type="ARBA" id="ARBA00023015"/>
    </source>
</evidence>
<proteinExistence type="predicted"/>
<dbReference type="InterPro" id="IPR036910">
    <property type="entry name" value="HMG_box_dom_sf"/>
</dbReference>
<dbReference type="PANTHER" id="PTHR45803">
    <property type="entry name" value="SOX100B"/>
    <property type="match status" value="1"/>
</dbReference>
<dbReference type="PROSITE" id="PS50118">
    <property type="entry name" value="HMG_BOX_2"/>
    <property type="match status" value="1"/>
</dbReference>
<dbReference type="GO" id="GO:0000981">
    <property type="term" value="F:DNA-binding transcription factor activity, RNA polymerase II-specific"/>
    <property type="evidence" value="ECO:0007669"/>
    <property type="project" value="TreeGrafter"/>
</dbReference>
<sequence>MDGVGSAEGEHPKELDDAVARLLKGLPFRLVPTFSHAFVPEMHFAPMIFLDRVFVGTALPEGVGRMQRLAFERPEVQKSDPKHAVLQNSAPKHAALQNSAPKHAALQATMLLDRWRHGSKYSFTVHPFDPCTPAPNRHDVEQRLAAEIADRVGRSPAASIAQVVRRWCEEYEWSLRGMTVRGSGGGGTGSGKKKLHVKRPMNAFMVWAQAARRRLSTQHPQLHNAELSKTLGKLWRVLSEAEKQPFIEEAERLRSQHKKDHPDYKKRRKWERRQKNGVPANAPQNSPRSSGTPSTFFPAPIFNQVRLYFRHGWGLGFGGESMNPQPSSIYGPTPSALERFSPPMRNLQTVAHMKRLNDTGPKTPVMLNPCYQTFDNPAPATGGNLDYVGGGGGGNGGCAGGGGGYGGYMVRNHHPPPSHPSIYNQDMFHQSGFASSAASQGFYAYTSSPTSMTPYYIGGR</sequence>
<dbReference type="FunFam" id="1.10.30.10:FF:000004">
    <property type="entry name" value="Transcription factor SOX-10"/>
    <property type="match status" value="1"/>
</dbReference>
<reference evidence="9" key="1">
    <citation type="submission" date="2020-11" db="EMBL/GenBank/DDBJ databases">
        <authorList>
            <person name="Tran Van P."/>
        </authorList>
    </citation>
    <scope>NUCLEOTIDE SEQUENCE</scope>
</reference>
<protein>
    <recommendedName>
        <fullName evidence="8">HMG box domain-containing protein</fullName>
    </recommendedName>
</protein>
<dbReference type="PRINTS" id="PR00886">
    <property type="entry name" value="HIGHMOBLTY12"/>
</dbReference>
<dbReference type="OrthoDB" id="6247875at2759"/>
<dbReference type="PANTHER" id="PTHR45803:SF5">
    <property type="entry name" value="SOX100B"/>
    <property type="match status" value="1"/>
</dbReference>
<dbReference type="GO" id="GO:0005634">
    <property type="term" value="C:nucleus"/>
    <property type="evidence" value="ECO:0007669"/>
    <property type="project" value="UniProtKB-SubCell"/>
</dbReference>
<evidence type="ECO:0000256" key="3">
    <source>
        <dbReference type="ARBA" id="ARBA00023125"/>
    </source>
</evidence>
<feature type="region of interest" description="Disordered" evidence="7">
    <location>
        <begin position="249"/>
        <end position="296"/>
    </location>
</feature>
<dbReference type="CDD" id="cd22031">
    <property type="entry name" value="HMG-box_SoxE"/>
    <property type="match status" value="1"/>
</dbReference>
<evidence type="ECO:0000313" key="10">
    <source>
        <dbReference type="Proteomes" id="UP000677054"/>
    </source>
</evidence>
<keyword evidence="2" id="KW-0805">Transcription regulation</keyword>
<name>A0A7R9A5U0_9CRUS</name>
<dbReference type="AlphaFoldDB" id="A0A7R9A5U0"/>
<evidence type="ECO:0000256" key="7">
    <source>
        <dbReference type="SAM" id="MobiDB-lite"/>
    </source>
</evidence>
<organism evidence="9">
    <name type="scientific">Darwinula stevensoni</name>
    <dbReference type="NCBI Taxonomy" id="69355"/>
    <lineage>
        <taxon>Eukaryota</taxon>
        <taxon>Metazoa</taxon>
        <taxon>Ecdysozoa</taxon>
        <taxon>Arthropoda</taxon>
        <taxon>Crustacea</taxon>
        <taxon>Oligostraca</taxon>
        <taxon>Ostracoda</taxon>
        <taxon>Podocopa</taxon>
        <taxon>Podocopida</taxon>
        <taxon>Darwinulocopina</taxon>
        <taxon>Darwinuloidea</taxon>
        <taxon>Darwinulidae</taxon>
        <taxon>Darwinula</taxon>
    </lineage>
</organism>
<dbReference type="Gene3D" id="1.10.30.10">
    <property type="entry name" value="High mobility group box domain"/>
    <property type="match status" value="1"/>
</dbReference>
<dbReference type="InterPro" id="IPR050917">
    <property type="entry name" value="SOX_TF"/>
</dbReference>
<dbReference type="SMART" id="SM00398">
    <property type="entry name" value="HMG"/>
    <property type="match status" value="1"/>
</dbReference>
<dbReference type="InterPro" id="IPR009071">
    <property type="entry name" value="HMG_box_dom"/>
</dbReference>
<evidence type="ECO:0000256" key="6">
    <source>
        <dbReference type="PROSITE-ProRule" id="PRU00267"/>
    </source>
</evidence>
<dbReference type="GO" id="GO:0000978">
    <property type="term" value="F:RNA polymerase II cis-regulatory region sequence-specific DNA binding"/>
    <property type="evidence" value="ECO:0007669"/>
    <property type="project" value="TreeGrafter"/>
</dbReference>
<dbReference type="EMBL" id="LR900026">
    <property type="protein sequence ID" value="CAD7243835.1"/>
    <property type="molecule type" value="Genomic_DNA"/>
</dbReference>
<gene>
    <name evidence="9" type="ORF">DSTB1V02_LOCUS3746</name>
</gene>
<comment type="subcellular location">
    <subcellularLocation>
        <location evidence="1">Nucleus</location>
    </subcellularLocation>
</comment>
<dbReference type="Proteomes" id="UP000677054">
    <property type="component" value="Unassembled WGS sequence"/>
</dbReference>
<keyword evidence="3 6" id="KW-0238">DNA-binding</keyword>
<dbReference type="SUPFAM" id="SSF47095">
    <property type="entry name" value="HMG-box"/>
    <property type="match status" value="1"/>
</dbReference>
<feature type="compositionally biased region" description="Polar residues" evidence="7">
    <location>
        <begin position="282"/>
        <end position="295"/>
    </location>
</feature>
<evidence type="ECO:0000313" key="9">
    <source>
        <dbReference type="EMBL" id="CAD7243835.1"/>
    </source>
</evidence>
<feature type="DNA-binding region" description="HMG box" evidence="6">
    <location>
        <begin position="197"/>
        <end position="265"/>
    </location>
</feature>
<keyword evidence="4" id="KW-0804">Transcription</keyword>
<keyword evidence="5 6" id="KW-0539">Nucleus</keyword>
<accession>A0A7R9A5U0</accession>